<dbReference type="EMBL" id="LR862144">
    <property type="protein sequence ID" value="CAD1825335.1"/>
    <property type="molecule type" value="Genomic_DNA"/>
</dbReference>
<evidence type="ECO:0000256" key="2">
    <source>
        <dbReference type="ARBA" id="ARBA00022490"/>
    </source>
</evidence>
<feature type="region of interest" description="Disordered" evidence="5">
    <location>
        <begin position="1"/>
        <end position="45"/>
    </location>
</feature>
<evidence type="ECO:0008006" key="7">
    <source>
        <dbReference type="Google" id="ProtNLM"/>
    </source>
</evidence>
<keyword evidence="4" id="KW-0677">Repeat</keyword>
<dbReference type="PANTHER" id="PTHR15598:SF5">
    <property type="entry name" value="ENHANCER OF MRNA-DECAPPING PROTEIN 4"/>
    <property type="match status" value="1"/>
</dbReference>
<organism evidence="6">
    <name type="scientific">Ananas comosus var. bracteatus</name>
    <name type="common">red pineapple</name>
    <dbReference type="NCBI Taxonomy" id="296719"/>
    <lineage>
        <taxon>Eukaryota</taxon>
        <taxon>Viridiplantae</taxon>
        <taxon>Streptophyta</taxon>
        <taxon>Embryophyta</taxon>
        <taxon>Tracheophyta</taxon>
        <taxon>Spermatophyta</taxon>
        <taxon>Magnoliopsida</taxon>
        <taxon>Liliopsida</taxon>
        <taxon>Poales</taxon>
        <taxon>Bromeliaceae</taxon>
        <taxon>Bromelioideae</taxon>
        <taxon>Ananas</taxon>
    </lineage>
</organism>
<sequence length="344" mass="37727">MVNRGPLLTDTHRVEESRFAEDSAISESLEHSSVTGWEADKDSSKDMPEKFEESAVATASDSLLFDKEEQKATEKFFLSDVALPQISAVQDALNQLITMQKDMQMKLSDMVAVPVAKEGKRIEAALGRSMEKSVKANFDALWARFQEENAKREKIEKDRLQHIANRALKKEISALGPIVARALTPVIEKAISSAVADSFQRGVVDKAVNQLDKSLNSKLEVSLTRQIQTQFQTSGKQALQDALKSSLESSVIPAFEQACKSTFEQIDAAFRKGMSERATAAQQQLEAAHTPLAIALRDAINSASSITQSFTAELVDGQRKFLALVAAGNTKALNPLLCRRTMAL</sequence>
<dbReference type="GO" id="GO:0031087">
    <property type="term" value="P:deadenylation-independent decapping of nuclear-transcribed mRNA"/>
    <property type="evidence" value="ECO:0007669"/>
    <property type="project" value="InterPro"/>
</dbReference>
<comment type="subcellular location">
    <subcellularLocation>
        <location evidence="1">Cytoplasm</location>
    </subcellularLocation>
</comment>
<dbReference type="InterPro" id="IPR045152">
    <property type="entry name" value="EDC4-like"/>
</dbReference>
<keyword evidence="2" id="KW-0963">Cytoplasm</keyword>
<evidence type="ECO:0000256" key="3">
    <source>
        <dbReference type="ARBA" id="ARBA00022574"/>
    </source>
</evidence>
<dbReference type="AlphaFoldDB" id="A0A6V7P3C8"/>
<evidence type="ECO:0000256" key="5">
    <source>
        <dbReference type="SAM" id="MobiDB-lite"/>
    </source>
</evidence>
<reference evidence="6" key="1">
    <citation type="submission" date="2020-07" db="EMBL/GenBank/DDBJ databases">
        <authorList>
            <person name="Lin J."/>
        </authorList>
    </citation>
    <scope>NUCLEOTIDE SEQUENCE</scope>
</reference>
<dbReference type="PANTHER" id="PTHR15598">
    <property type="entry name" value="ENHANCER OF MRNA-DECAPPING PROTEIN 4"/>
    <property type="match status" value="1"/>
</dbReference>
<evidence type="ECO:0000256" key="4">
    <source>
        <dbReference type="ARBA" id="ARBA00022737"/>
    </source>
</evidence>
<evidence type="ECO:0000313" key="6">
    <source>
        <dbReference type="EMBL" id="CAD1825335.1"/>
    </source>
</evidence>
<feature type="compositionally biased region" description="Basic and acidic residues" evidence="5">
    <location>
        <begin position="10"/>
        <end position="21"/>
    </location>
</feature>
<accession>A0A6V7P3C8</accession>
<protein>
    <recommendedName>
        <fullName evidence="7">Enhancer of mRNA-decapping protein 4-like</fullName>
    </recommendedName>
</protein>
<evidence type="ECO:0000256" key="1">
    <source>
        <dbReference type="ARBA" id="ARBA00004496"/>
    </source>
</evidence>
<keyword evidence="3" id="KW-0853">WD repeat</keyword>
<name>A0A6V7P3C8_ANACO</name>
<proteinExistence type="predicted"/>
<dbReference type="GO" id="GO:0000932">
    <property type="term" value="C:P-body"/>
    <property type="evidence" value="ECO:0007669"/>
    <property type="project" value="TreeGrafter"/>
</dbReference>
<gene>
    <name evidence="6" type="ORF">CB5_LOCUS8546</name>
</gene>